<feature type="domain" description="YcaO" evidence="2">
    <location>
        <begin position="78"/>
        <end position="420"/>
    </location>
</feature>
<dbReference type="PANTHER" id="PTHR37809:SF1">
    <property type="entry name" value="RIBOSOMAL PROTEIN S12 METHYLTHIOTRANSFERASE ACCESSORY FACTOR YCAO"/>
    <property type="match status" value="1"/>
</dbReference>
<dbReference type="Pfam" id="PF02624">
    <property type="entry name" value="YcaO"/>
    <property type="match status" value="1"/>
</dbReference>
<dbReference type="EMBL" id="DTKJ01000044">
    <property type="protein sequence ID" value="HGZ11849.1"/>
    <property type="molecule type" value="Genomic_DNA"/>
</dbReference>
<dbReference type="Pfam" id="PF13424">
    <property type="entry name" value="TPR_12"/>
    <property type="match status" value="1"/>
</dbReference>
<comment type="caution">
    <text evidence="3">The sequence shown here is derived from an EMBL/GenBank/DDBJ whole genome shotgun (WGS) entry which is preliminary data.</text>
</comment>
<dbReference type="Gene3D" id="3.30.160.660">
    <property type="match status" value="1"/>
</dbReference>
<dbReference type="PROSITE" id="PS50293">
    <property type="entry name" value="TPR_REGION"/>
    <property type="match status" value="2"/>
</dbReference>
<proteinExistence type="predicted"/>
<dbReference type="PROSITE" id="PS50005">
    <property type="entry name" value="TPR"/>
    <property type="match status" value="3"/>
</dbReference>
<dbReference type="Gene3D" id="1.25.40.10">
    <property type="entry name" value="Tetratricopeptide repeat domain"/>
    <property type="match status" value="1"/>
</dbReference>
<dbReference type="InterPro" id="IPR003776">
    <property type="entry name" value="YcaO-like_dom"/>
</dbReference>
<accession>A0A7C5AM32</accession>
<protein>
    <submittedName>
        <fullName evidence="3">Tetratricopeptide repeat protein</fullName>
    </submittedName>
</protein>
<dbReference type="SUPFAM" id="SSF48452">
    <property type="entry name" value="TPR-like"/>
    <property type="match status" value="1"/>
</dbReference>
<dbReference type="Pfam" id="PF13181">
    <property type="entry name" value="TPR_8"/>
    <property type="match status" value="1"/>
</dbReference>
<dbReference type="SMART" id="SM00028">
    <property type="entry name" value="TPR"/>
    <property type="match status" value="4"/>
</dbReference>
<sequence>MLQPLILTKAPKGYTYDLDKLLPPKETIARVKARLAQLKLDILQQTMRVDSGRLDIPVYISLLGADAQRVVPTKKQMGKGATPAQAEASALMELVERFSFFSYLAEGPLTFARARELSGPVLDFAYLSRSLFDDSPEASRAAELYPGWPLYFVPATNLSLGEAVWLPIHWFYLIEEYNGPAAGNCLEEAVLQGLCEVVERHVGSVISHERRITPRIDPYSVTDPVARELLEKFWRQGIVVHLRDFSLGTGIPSVGALAYDPATFPEESEIVFTCGTTPDPVKSLVRALTEVAQLAGDFHRRTSYRPTLPKYATLEEAAYLMAEGPEIPLAALPNLAHDDLAEEVRRCLLALKRLNLEVLVVDVTHPQLALPAVYVLIPGTHFLDHTRNTNVVFHLAKTASLYAPAPAAQAALARLAALFPGRFDVHFFQGITLERLGRPEEALFHFQEALTLGVPEHEVASVYVHLGSCHKDLGEYAQAVNALLQARELNPSLKEAHHLLGFCFFKLGDYQEAVHCFERAIELDPGSGIDYANLGINLLRLGHPREAAFILQQALELDPSLDFARRTLAELGEEIMPA</sequence>
<dbReference type="Gene3D" id="3.30.1330.230">
    <property type="match status" value="1"/>
</dbReference>
<dbReference type="InterPro" id="IPR019734">
    <property type="entry name" value="TPR_rpt"/>
</dbReference>
<gene>
    <name evidence="3" type="ORF">ENW48_06480</name>
</gene>
<evidence type="ECO:0000259" key="2">
    <source>
        <dbReference type="PROSITE" id="PS51664"/>
    </source>
</evidence>
<dbReference type="AlphaFoldDB" id="A0A7C5AM32"/>
<name>A0A7C5AM32_9BACT</name>
<organism evidence="3">
    <name type="scientific">Desulfobacca acetoxidans</name>
    <dbReference type="NCBI Taxonomy" id="60893"/>
    <lineage>
        <taxon>Bacteria</taxon>
        <taxon>Pseudomonadati</taxon>
        <taxon>Thermodesulfobacteriota</taxon>
        <taxon>Desulfobaccia</taxon>
        <taxon>Desulfobaccales</taxon>
        <taxon>Desulfobaccaceae</taxon>
        <taxon>Desulfobacca</taxon>
    </lineage>
</organism>
<feature type="repeat" description="TPR" evidence="1">
    <location>
        <begin position="460"/>
        <end position="493"/>
    </location>
</feature>
<dbReference type="Pfam" id="PF00515">
    <property type="entry name" value="TPR_1"/>
    <property type="match status" value="1"/>
</dbReference>
<dbReference type="Gene3D" id="3.30.40.250">
    <property type="match status" value="1"/>
</dbReference>
<evidence type="ECO:0000313" key="3">
    <source>
        <dbReference type="EMBL" id="HGZ11849.1"/>
    </source>
</evidence>
<dbReference type="PANTHER" id="PTHR37809">
    <property type="entry name" value="RIBOSOMAL PROTEIN S12 METHYLTHIOTRANSFERASE ACCESSORY FACTOR YCAO"/>
    <property type="match status" value="1"/>
</dbReference>
<feature type="repeat" description="TPR" evidence="1">
    <location>
        <begin position="528"/>
        <end position="561"/>
    </location>
</feature>
<dbReference type="NCBIfam" id="TIGR00702">
    <property type="entry name" value="YcaO-type kinase domain"/>
    <property type="match status" value="1"/>
</dbReference>
<feature type="repeat" description="TPR" evidence="1">
    <location>
        <begin position="494"/>
        <end position="527"/>
    </location>
</feature>
<dbReference type="InterPro" id="IPR011990">
    <property type="entry name" value="TPR-like_helical_dom_sf"/>
</dbReference>
<dbReference type="PROSITE" id="PS51664">
    <property type="entry name" value="YCAO"/>
    <property type="match status" value="1"/>
</dbReference>
<reference evidence="3" key="1">
    <citation type="journal article" date="2020" name="mSystems">
        <title>Genome- and Community-Level Interaction Insights into Carbon Utilization and Element Cycling Functions of Hydrothermarchaeota in Hydrothermal Sediment.</title>
        <authorList>
            <person name="Zhou Z."/>
            <person name="Liu Y."/>
            <person name="Xu W."/>
            <person name="Pan J."/>
            <person name="Luo Z.H."/>
            <person name="Li M."/>
        </authorList>
    </citation>
    <scope>NUCLEOTIDE SEQUENCE [LARGE SCALE GENOMIC DNA]</scope>
    <source>
        <strain evidence="3">SpSt-853</strain>
    </source>
</reference>
<keyword evidence="1" id="KW-0802">TPR repeat</keyword>
<evidence type="ECO:0000256" key="1">
    <source>
        <dbReference type="PROSITE-ProRule" id="PRU00339"/>
    </source>
</evidence>